<accession>A0A662D5B2</accession>
<dbReference type="Proteomes" id="UP000277457">
    <property type="component" value="Unassembled WGS sequence"/>
</dbReference>
<evidence type="ECO:0000313" key="2">
    <source>
        <dbReference type="Proteomes" id="UP000277457"/>
    </source>
</evidence>
<reference evidence="1 2" key="1">
    <citation type="submission" date="2018-06" db="EMBL/GenBank/DDBJ databases">
        <title>Extensive metabolic versatility and redundancy in microbially diverse, dynamic hydrothermal sediments.</title>
        <authorList>
            <person name="Dombrowski N."/>
            <person name="Teske A."/>
            <person name="Baker B.J."/>
        </authorList>
    </citation>
    <scope>NUCLEOTIDE SEQUENCE [LARGE SCALE GENOMIC DNA]</scope>
    <source>
        <strain evidence="1">B7_G13</strain>
    </source>
</reference>
<dbReference type="PANTHER" id="PTHR38471:SF2">
    <property type="entry name" value="FOUR HELIX BUNDLE PROTEIN"/>
    <property type="match status" value="1"/>
</dbReference>
<dbReference type="InterPro" id="IPR036583">
    <property type="entry name" value="23S_rRNA_IVS_sf"/>
</dbReference>
<comment type="caution">
    <text evidence="1">The sequence shown here is derived from an EMBL/GenBank/DDBJ whole genome shotgun (WGS) entry which is preliminary data.</text>
</comment>
<dbReference type="Gene3D" id="1.20.1440.60">
    <property type="entry name" value="23S rRNA-intervening sequence"/>
    <property type="match status" value="1"/>
</dbReference>
<dbReference type="EMBL" id="QMPY01000040">
    <property type="protein sequence ID" value="RLE08189.1"/>
    <property type="molecule type" value="Genomic_DNA"/>
</dbReference>
<dbReference type="NCBIfam" id="TIGR02436">
    <property type="entry name" value="four helix bundle protein"/>
    <property type="match status" value="1"/>
</dbReference>
<dbReference type="PANTHER" id="PTHR38471">
    <property type="entry name" value="FOUR HELIX BUNDLE PROTEIN"/>
    <property type="match status" value="1"/>
</dbReference>
<sequence>MKIKKKYIHLKDLEVYKLSRELSKIGWEIYKNMDWRTKKVELITSLDSIGANIAEGYSRYHYLDQIKFYYNARGSLSESCSHWLELLKERELIKEEDFKKMKSISEKLSLKLNNFISSTYKARKYQQ</sequence>
<dbReference type="AlphaFoldDB" id="A0A662D5B2"/>
<evidence type="ECO:0000313" key="1">
    <source>
        <dbReference type="EMBL" id="RLE08189.1"/>
    </source>
</evidence>
<protein>
    <submittedName>
        <fullName evidence="1">Four helix bundle protein</fullName>
    </submittedName>
</protein>
<proteinExistence type="predicted"/>
<name>A0A662D5B2_UNCAE</name>
<organism evidence="1 2">
    <name type="scientific">Aerophobetes bacterium</name>
    <dbReference type="NCBI Taxonomy" id="2030807"/>
    <lineage>
        <taxon>Bacteria</taxon>
        <taxon>Candidatus Aerophobota</taxon>
    </lineage>
</organism>
<dbReference type="Pfam" id="PF05635">
    <property type="entry name" value="23S_rRNA_IVP"/>
    <property type="match status" value="1"/>
</dbReference>
<gene>
    <name evidence="1" type="ORF">DRZ78_01560</name>
</gene>
<dbReference type="InterPro" id="IPR012657">
    <property type="entry name" value="23S_rRNA-intervening_sequence"/>
</dbReference>
<dbReference type="SUPFAM" id="SSF158446">
    <property type="entry name" value="IVS-encoded protein-like"/>
    <property type="match status" value="1"/>
</dbReference>